<dbReference type="Proteomes" id="UP000236370">
    <property type="component" value="Unassembled WGS sequence"/>
</dbReference>
<feature type="domain" description="Ig-like" evidence="10">
    <location>
        <begin position="195"/>
        <end position="274"/>
    </location>
</feature>
<keyword evidence="6" id="KW-0677">Repeat</keyword>
<evidence type="ECO:0000256" key="9">
    <source>
        <dbReference type="ARBA" id="ARBA00023319"/>
    </source>
</evidence>
<dbReference type="FunFam" id="2.60.40.10:FF:000109">
    <property type="entry name" value="obscurin isoform X5"/>
    <property type="match status" value="9"/>
</dbReference>
<dbReference type="Pfam" id="PF07679">
    <property type="entry name" value="I-set"/>
    <property type="match status" value="17"/>
</dbReference>
<dbReference type="GO" id="GO:0005634">
    <property type="term" value="C:nucleus"/>
    <property type="evidence" value="ECO:0007669"/>
    <property type="project" value="UniProtKB-SubCell"/>
</dbReference>
<dbReference type="InterPro" id="IPR003599">
    <property type="entry name" value="Ig_sub"/>
</dbReference>
<dbReference type="InterPro" id="IPR003598">
    <property type="entry name" value="Ig_sub2"/>
</dbReference>
<dbReference type="FunFam" id="2.60.40.10:FF:000771">
    <property type="entry name" value="Obscurin, cytoskeletal calmodulin and titin-interacting RhoGEF"/>
    <property type="match status" value="1"/>
</dbReference>
<evidence type="ECO:0000256" key="2">
    <source>
        <dbReference type="ARBA" id="ARBA00004496"/>
    </source>
</evidence>
<dbReference type="PANTHER" id="PTHR35971">
    <property type="entry name" value="SI:DKEY-31G6.6"/>
    <property type="match status" value="1"/>
</dbReference>
<reference evidence="11 12" key="1">
    <citation type="submission" date="2017-12" db="EMBL/GenBank/DDBJ databases">
        <title>High-resolution comparative analysis of great ape genomes.</title>
        <authorList>
            <person name="Pollen A."/>
            <person name="Hastie A."/>
            <person name="Hormozdiari F."/>
            <person name="Dougherty M."/>
            <person name="Liu R."/>
            <person name="Chaisson M."/>
            <person name="Hoppe E."/>
            <person name="Hill C."/>
            <person name="Pang A."/>
            <person name="Hillier L."/>
            <person name="Baker C."/>
            <person name="Armstrong J."/>
            <person name="Shendure J."/>
            <person name="Paten B."/>
            <person name="Wilson R."/>
            <person name="Chao H."/>
            <person name="Schneider V."/>
            <person name="Ventura M."/>
            <person name="Kronenberg Z."/>
            <person name="Murali S."/>
            <person name="Gordon D."/>
            <person name="Cantsilieris S."/>
            <person name="Munson K."/>
            <person name="Nelson B."/>
            <person name="Raja A."/>
            <person name="Underwood J."/>
            <person name="Diekhans M."/>
            <person name="Fiddes I."/>
            <person name="Haussler D."/>
            <person name="Eichler E."/>
        </authorList>
    </citation>
    <scope>NUCLEOTIDE SEQUENCE [LARGE SCALE GENOMIC DNA]</scope>
    <source>
        <strain evidence="11">Yerkes chimp pedigree #C0471</strain>
    </source>
</reference>
<dbReference type="PROSITE" id="PS50835">
    <property type="entry name" value="IG_LIKE"/>
    <property type="match status" value="15"/>
</dbReference>
<dbReference type="InterPro" id="IPR013783">
    <property type="entry name" value="Ig-like_fold"/>
</dbReference>
<dbReference type="InterPro" id="IPR036179">
    <property type="entry name" value="Ig-like_dom_sf"/>
</dbReference>
<comment type="similarity">
    <text evidence="3">Belongs to the protein kinase superfamily. CAMK Ser/Thr protein kinase family.</text>
</comment>
<feature type="domain" description="Ig-like" evidence="10">
    <location>
        <begin position="724"/>
        <end position="807"/>
    </location>
</feature>
<proteinExistence type="inferred from homology"/>
<dbReference type="GO" id="GO:0005737">
    <property type="term" value="C:cytoplasm"/>
    <property type="evidence" value="ECO:0007669"/>
    <property type="project" value="UniProtKB-SubCell"/>
</dbReference>
<gene>
    <name evidence="11" type="ORF">CK820_G0053397</name>
</gene>
<keyword evidence="4" id="KW-0963">Cytoplasm</keyword>
<feature type="non-terminal residue" evidence="11">
    <location>
        <position position="1"/>
    </location>
</feature>
<dbReference type="FunFam" id="2.60.40.10:FF:000872">
    <property type="entry name" value="Obscurin, cytoskeletal calmodulin and titin-interacting RhoGEF"/>
    <property type="match status" value="1"/>
</dbReference>
<evidence type="ECO:0000256" key="8">
    <source>
        <dbReference type="ARBA" id="ARBA00023242"/>
    </source>
</evidence>
<dbReference type="FunFam" id="2.60.40.10:FF:000228">
    <property type="entry name" value="obscurin isoform X4"/>
    <property type="match status" value="3"/>
</dbReference>
<keyword evidence="9" id="KW-0393">Immunoglobulin domain</keyword>
<evidence type="ECO:0000256" key="7">
    <source>
        <dbReference type="ARBA" id="ARBA00023157"/>
    </source>
</evidence>
<accession>A0A2J8ITB9</accession>
<protein>
    <submittedName>
        <fullName evidence="11">OBSCN isoform 11</fullName>
    </submittedName>
</protein>
<feature type="domain" description="Ig-like" evidence="10">
    <location>
        <begin position="1076"/>
        <end position="1159"/>
    </location>
</feature>
<evidence type="ECO:0000256" key="5">
    <source>
        <dbReference type="ARBA" id="ARBA00022553"/>
    </source>
</evidence>
<dbReference type="FunFam" id="2.60.40.10:FF:000841">
    <property type="entry name" value="obscurin isoform X4"/>
    <property type="match status" value="1"/>
</dbReference>
<dbReference type="InterPro" id="IPR007110">
    <property type="entry name" value="Ig-like_dom"/>
</dbReference>
<keyword evidence="5" id="KW-0597">Phosphoprotein</keyword>
<feature type="domain" description="Ig-like" evidence="10">
    <location>
        <begin position="1252"/>
        <end position="1335"/>
    </location>
</feature>
<evidence type="ECO:0000256" key="1">
    <source>
        <dbReference type="ARBA" id="ARBA00004123"/>
    </source>
</evidence>
<dbReference type="InterPro" id="IPR013098">
    <property type="entry name" value="Ig_I-set"/>
</dbReference>
<evidence type="ECO:0000256" key="6">
    <source>
        <dbReference type="ARBA" id="ARBA00022737"/>
    </source>
</evidence>
<keyword evidence="8" id="KW-0539">Nucleus</keyword>
<dbReference type="SUPFAM" id="SSF48726">
    <property type="entry name" value="Immunoglobulin"/>
    <property type="match status" value="18"/>
</dbReference>
<feature type="domain" description="Ig-like" evidence="10">
    <location>
        <begin position="548"/>
        <end position="631"/>
    </location>
</feature>
<dbReference type="InterPro" id="IPR052385">
    <property type="entry name" value="Obscurin/Obscurin-like_Reg"/>
</dbReference>
<dbReference type="FunFam" id="2.60.40.10:FF:000050">
    <property type="entry name" value="Titin isoform B"/>
    <property type="match status" value="1"/>
</dbReference>
<evidence type="ECO:0000256" key="3">
    <source>
        <dbReference type="ARBA" id="ARBA00006692"/>
    </source>
</evidence>
<name>A0A2J8ITB9_PANTR</name>
<feature type="domain" description="Ig-like" evidence="10">
    <location>
        <begin position="634"/>
        <end position="719"/>
    </location>
</feature>
<feature type="domain" description="Ig-like" evidence="10">
    <location>
        <begin position="1428"/>
        <end position="1511"/>
    </location>
</feature>
<feature type="domain" description="Ig-like" evidence="10">
    <location>
        <begin position="1164"/>
        <end position="1247"/>
    </location>
</feature>
<feature type="domain" description="Ig-like" evidence="10">
    <location>
        <begin position="1340"/>
        <end position="1423"/>
    </location>
</feature>
<feature type="domain" description="Ig-like" evidence="10">
    <location>
        <begin position="988"/>
        <end position="1071"/>
    </location>
</feature>
<feature type="domain" description="Ig-like" evidence="10">
    <location>
        <begin position="101"/>
        <end position="183"/>
    </location>
</feature>
<dbReference type="CDD" id="cd00096">
    <property type="entry name" value="Ig"/>
    <property type="match status" value="1"/>
</dbReference>
<dbReference type="FunFam" id="2.60.40.10:FF:000903">
    <property type="entry name" value="obscurin isoform X6"/>
    <property type="match status" value="1"/>
</dbReference>
<dbReference type="EMBL" id="NBAG03000600">
    <property type="protein sequence ID" value="PNI13772.1"/>
    <property type="molecule type" value="Genomic_DNA"/>
</dbReference>
<feature type="domain" description="Ig-like" evidence="10">
    <location>
        <begin position="370"/>
        <end position="444"/>
    </location>
</feature>
<evidence type="ECO:0000313" key="12">
    <source>
        <dbReference type="Proteomes" id="UP000236370"/>
    </source>
</evidence>
<evidence type="ECO:0000256" key="4">
    <source>
        <dbReference type="ARBA" id="ARBA00022490"/>
    </source>
</evidence>
<evidence type="ECO:0000259" key="10">
    <source>
        <dbReference type="PROSITE" id="PS50835"/>
    </source>
</evidence>
<feature type="domain" description="Ig-like" evidence="10">
    <location>
        <begin position="900"/>
        <end position="983"/>
    </location>
</feature>
<organism evidence="11 12">
    <name type="scientific">Pan troglodytes</name>
    <name type="common">Chimpanzee</name>
    <dbReference type="NCBI Taxonomy" id="9598"/>
    <lineage>
        <taxon>Eukaryota</taxon>
        <taxon>Metazoa</taxon>
        <taxon>Chordata</taxon>
        <taxon>Craniata</taxon>
        <taxon>Vertebrata</taxon>
        <taxon>Euteleostomi</taxon>
        <taxon>Mammalia</taxon>
        <taxon>Eutheria</taxon>
        <taxon>Euarchontoglires</taxon>
        <taxon>Primates</taxon>
        <taxon>Haplorrhini</taxon>
        <taxon>Catarrhini</taxon>
        <taxon>Hominidae</taxon>
        <taxon>Pan</taxon>
    </lineage>
</organism>
<keyword evidence="7" id="KW-1015">Disulfide bond</keyword>
<feature type="domain" description="Ig-like" evidence="10">
    <location>
        <begin position="812"/>
        <end position="895"/>
    </location>
</feature>
<feature type="non-terminal residue" evidence="11">
    <location>
        <position position="1592"/>
    </location>
</feature>
<dbReference type="SMART" id="SM00409">
    <property type="entry name" value="IG"/>
    <property type="match status" value="17"/>
</dbReference>
<sequence length="1592" mass="174883">QARVSVHDLHVGITKRLKTMEVLEGESCSFECVLSHESASDPAMWTVGGKTVSSSSRFQATRQGRKYILVVREAAPSDAGEVVFSVRGLTSKASLIVRERPAAIIKPLEDQWVAPGEDVELRCELSRAGTPVHWLKNRKAIRKSQKYDVVCEGTMAMLVIRGASLKDAGEYTCEVEASKSTASLHVEEKANCFTEELTNLQVEEKGTAVFTCKTEHPAATVTWRKGLLELRASGKHQPSQEGLTLRLTISALEKADSDTYTCDIGQAQSQAQLLVQGRRVHIIEDLEDVDVQEGSSATFRCRISPANYEPVHWFLDKTPLHVNELNEIDAQPGGYHVLTLRQLALKDSGTIYFEAGDQRASAALRVTEKPSVFSWELTDATITEGEDLTLVCETSTCDIPVCWTKDGKTLRGSARCQLSHEGHRAQLLITGATLQDSGRYKCEAGGACSSSIVRVHARPVRFQEALKDLEVLEGGAATLRCVLSSVAAPVKWCFGNNVLRPGDKYSLRQEGAMLELVVRNLRPQDSGRYSCSFGDQTTSATLTVTALPAQFIGKLRNKEATEGATATLRCELSKAAPVEWRKGSETLRDGDRYCLRQDGAMCELQIRGLAMVDAAEYSCVCGEERTSASLTIRPMPAHFIGRLRHQESTEGATATLRCELSKAAPVEWRKGRESLRDGDRHSLRQDGAVCELQICGLAMADAGEYSCVCGEERTSATLTVKALPAKFTEGLRNEEAMEGATAMLWCELSKVAPVEWRKGPENLRDGDRYILRQEGTRCKLQICGLAMADAGEYLCVCGQERTSATLTIRALPARFIEDVKNQEAREGSTAVLQCELNSAAPVEWRKGSETLRDGDRYSLRQDGTKCELQIRGLAMADTGEYLCVCGQERTSAMLTVRALPIKFTEGLRNEEATEGATAMLRCELSKMAPVEWWKGHEILRDGDRHSLRQDGARCELQIRGLVAEDAGEYLCMCGKERTSAMLTVTAMPSKFIEGLRNEEATEGDTATLRCELSKAAPVEWRKGHETLRDGDRHSLRQDGSRCELQIRGLAVVDAGEYSCVCGQERTSATLTVRALPARFIEDVKNQEAREGATAMLQCELSKAAPVEWRKGSETLRGGDRYSLRQDGTRCELQIRGLSVADAGEYSCVCGQERTSATLTIRALPARFTQDLKTKEASEGATATLQCELSKVAPVEWKKGPETLRDGGRYSLKQDGTRCELQIHDLSVADAGEYSCMCGQERTSATLTVRALPARFTEGLRNEEAMEGATATLQCELSKAAPVEWRKGLEALRDGDKYSLRQDGAVCELQIHGLAMADNGVYSCVCGQERTSATLTVRALPARFIEDMRNQKATEGATVTLQCKLRKAAPVEWRKGPSTLKDGDRYSLKQDGTSCELQIRGLVIADAGEYSCICEQERTSATLTVRALPARFIEDVRNHEATEGATAVLQCELSKAAPVEWRKGSETLRGGDRYSLRQDGTRCELQIRGLAVEDTGEYLCVCGQERTSATLTVRALPARFIDNMTNQEAREGATATLHCELSKVAPVEWRKGPETLRDGDRHSLRQENCLNPGGRGCSEPRSCHCTPACVIEQ</sequence>
<dbReference type="SMART" id="SM00408">
    <property type="entry name" value="IGc2"/>
    <property type="match status" value="16"/>
</dbReference>
<dbReference type="PANTHER" id="PTHR35971:SF5">
    <property type="entry name" value="OBSCURIN LIKE CYTOSKELETAL ADAPTOR 1"/>
    <property type="match status" value="1"/>
</dbReference>
<dbReference type="Gene3D" id="2.60.40.10">
    <property type="entry name" value="Immunoglobulins"/>
    <property type="match status" value="18"/>
</dbReference>
<feature type="domain" description="Ig-like" evidence="10">
    <location>
        <begin position="459"/>
        <end position="543"/>
    </location>
</feature>
<comment type="subcellular location">
    <subcellularLocation>
        <location evidence="2">Cytoplasm</location>
    </subcellularLocation>
    <subcellularLocation>
        <location evidence="1">Nucleus</location>
    </subcellularLocation>
</comment>
<comment type="caution">
    <text evidence="11">The sequence shown here is derived from an EMBL/GenBank/DDBJ whole genome shotgun (WGS) entry which is preliminary data.</text>
</comment>
<evidence type="ECO:0000313" key="11">
    <source>
        <dbReference type="EMBL" id="PNI13772.1"/>
    </source>
</evidence>